<feature type="transmembrane region" description="Helical" evidence="6">
    <location>
        <begin position="788"/>
        <end position="812"/>
    </location>
</feature>
<feature type="transmembrane region" description="Helical" evidence="6">
    <location>
        <begin position="1417"/>
        <end position="1440"/>
    </location>
</feature>
<feature type="transmembrane region" description="Helical" evidence="6">
    <location>
        <begin position="354"/>
        <end position="375"/>
    </location>
</feature>
<feature type="transmembrane region" description="Helical" evidence="6">
    <location>
        <begin position="1521"/>
        <end position="1544"/>
    </location>
</feature>
<evidence type="ECO:0000256" key="7">
    <source>
        <dbReference type="SAM" id="MobiDB-lite"/>
    </source>
</evidence>
<feature type="transmembrane region" description="Helical" evidence="6">
    <location>
        <begin position="234"/>
        <end position="258"/>
    </location>
</feature>
<feature type="transmembrane region" description="Helical" evidence="6">
    <location>
        <begin position="88"/>
        <end position="113"/>
    </location>
</feature>
<feature type="transmembrane region" description="Helical" evidence="6">
    <location>
        <begin position="970"/>
        <end position="990"/>
    </location>
</feature>
<evidence type="ECO:0000256" key="6">
    <source>
        <dbReference type="RuleBase" id="RU280813"/>
    </source>
</evidence>
<keyword evidence="9" id="KW-1185">Reference proteome</keyword>
<feature type="transmembrane region" description="Helical" evidence="6">
    <location>
        <begin position="526"/>
        <end position="544"/>
    </location>
</feature>
<feature type="transmembrane region" description="Helical" evidence="6">
    <location>
        <begin position="1721"/>
        <end position="1743"/>
    </location>
</feature>
<keyword evidence="5 6" id="KW-0472">Membrane</keyword>
<feature type="transmembrane region" description="Helical" evidence="6">
    <location>
        <begin position="125"/>
        <end position="144"/>
    </location>
</feature>
<feature type="transmembrane region" description="Helical" evidence="6">
    <location>
        <begin position="1179"/>
        <end position="1203"/>
    </location>
</feature>
<reference evidence="8" key="2">
    <citation type="submission" date="2022-06" db="UniProtKB">
        <authorList>
            <consortium name="EnsemblMetazoa"/>
        </authorList>
    </citation>
    <scope>IDENTIFICATION</scope>
    <source>
        <strain evidence="8">PS312</strain>
    </source>
</reference>
<dbReference type="GO" id="GO:0016020">
    <property type="term" value="C:membrane"/>
    <property type="evidence" value="ECO:0007669"/>
    <property type="project" value="UniProtKB-SubCell"/>
</dbReference>
<feature type="region of interest" description="Disordered" evidence="7">
    <location>
        <begin position="891"/>
        <end position="914"/>
    </location>
</feature>
<feature type="transmembrane region" description="Helical" evidence="6">
    <location>
        <begin position="1564"/>
        <end position="1587"/>
    </location>
</feature>
<feature type="transmembrane region" description="Helical" evidence="6">
    <location>
        <begin position="1299"/>
        <end position="1323"/>
    </location>
</feature>
<dbReference type="PANTHER" id="PTHR31552:SF8">
    <property type="entry name" value="SERPENTINE RECEPTOR CLASS GAMMA"/>
    <property type="match status" value="1"/>
</dbReference>
<comment type="caution">
    <text evidence="6">Lacks conserved residue(s) required for the propagation of feature annotation.</text>
</comment>
<evidence type="ECO:0000256" key="4">
    <source>
        <dbReference type="ARBA" id="ARBA00022989"/>
    </source>
</evidence>
<feature type="transmembrane region" description="Helical" evidence="6">
    <location>
        <begin position="1215"/>
        <end position="1241"/>
    </location>
</feature>
<feature type="transmembrane region" description="Helical" evidence="6">
    <location>
        <begin position="475"/>
        <end position="495"/>
    </location>
</feature>
<reference evidence="9" key="1">
    <citation type="journal article" date="2008" name="Nat. Genet.">
        <title>The Pristionchus pacificus genome provides a unique perspective on nematode lifestyle and parasitism.</title>
        <authorList>
            <person name="Dieterich C."/>
            <person name="Clifton S.W."/>
            <person name="Schuster L.N."/>
            <person name="Chinwalla A."/>
            <person name="Delehaunty K."/>
            <person name="Dinkelacker I."/>
            <person name="Fulton L."/>
            <person name="Fulton R."/>
            <person name="Godfrey J."/>
            <person name="Minx P."/>
            <person name="Mitreva M."/>
            <person name="Roeseler W."/>
            <person name="Tian H."/>
            <person name="Witte H."/>
            <person name="Yang S.P."/>
            <person name="Wilson R.K."/>
            <person name="Sommer R.J."/>
        </authorList>
    </citation>
    <scope>NUCLEOTIDE SEQUENCE [LARGE SCALE GENOMIC DNA]</scope>
    <source>
        <strain evidence="9">PS312</strain>
    </source>
</reference>
<evidence type="ECO:0000256" key="3">
    <source>
        <dbReference type="ARBA" id="ARBA00022692"/>
    </source>
</evidence>
<feature type="transmembrane region" description="Helical" evidence="6">
    <location>
        <begin position="1087"/>
        <end position="1106"/>
    </location>
</feature>
<keyword evidence="3 6" id="KW-0812">Transmembrane</keyword>
<feature type="transmembrane region" description="Helical" evidence="6">
    <location>
        <begin position="642"/>
        <end position="665"/>
    </location>
</feature>
<feature type="transmembrane region" description="Helical" evidence="6">
    <location>
        <begin position="1273"/>
        <end position="1293"/>
    </location>
</feature>
<dbReference type="GO" id="GO:0007606">
    <property type="term" value="P:sensory perception of chemical stimulus"/>
    <property type="evidence" value="ECO:0007669"/>
    <property type="project" value="UniProtKB-UniRule"/>
</dbReference>
<dbReference type="Proteomes" id="UP000005239">
    <property type="component" value="Unassembled WGS sequence"/>
</dbReference>
<dbReference type="Pfam" id="PF02118">
    <property type="entry name" value="Srg"/>
    <property type="match status" value="5"/>
</dbReference>
<comment type="similarity">
    <text evidence="2 6">Belongs to the nematode receptor-like protein srg family.</text>
</comment>
<comment type="subcellular location">
    <subcellularLocation>
        <location evidence="1">Membrane</location>
        <topology evidence="1">Multi-pass membrane protein</topology>
    </subcellularLocation>
</comment>
<dbReference type="InterPro" id="IPR000609">
    <property type="entry name" value="7TM_GPCR_serpentine_rcpt_Srg"/>
</dbReference>
<accession>A0A2A6B8M4</accession>
<feature type="transmembrane region" description="Helical" evidence="6">
    <location>
        <begin position="1381"/>
        <end position="1397"/>
    </location>
</feature>
<feature type="transmembrane region" description="Helical" evidence="6">
    <location>
        <begin position="1002"/>
        <end position="1023"/>
    </location>
</feature>
<feature type="transmembrane region" description="Helical" evidence="6">
    <location>
        <begin position="824"/>
        <end position="848"/>
    </location>
</feature>
<proteinExistence type="inferred from homology"/>
<evidence type="ECO:0000256" key="5">
    <source>
        <dbReference type="ARBA" id="ARBA00023136"/>
    </source>
</evidence>
<feature type="transmembrane region" description="Helical" evidence="6">
    <location>
        <begin position="1689"/>
        <end position="1715"/>
    </location>
</feature>
<dbReference type="EnsemblMetazoa" id="PPA29734.1">
    <property type="protein sequence ID" value="PPA29734.1"/>
    <property type="gene ID" value="WBGene00202603"/>
</dbReference>
<feature type="transmembrane region" description="Helical" evidence="6">
    <location>
        <begin position="278"/>
        <end position="298"/>
    </location>
</feature>
<protein>
    <recommendedName>
        <fullName evidence="6">Serpentine receptor class gamma</fullName>
    </recommendedName>
</protein>
<organism evidence="8 9">
    <name type="scientific">Pristionchus pacificus</name>
    <name type="common">Parasitic nematode worm</name>
    <dbReference type="NCBI Taxonomy" id="54126"/>
    <lineage>
        <taxon>Eukaryota</taxon>
        <taxon>Metazoa</taxon>
        <taxon>Ecdysozoa</taxon>
        <taxon>Nematoda</taxon>
        <taxon>Chromadorea</taxon>
        <taxon>Rhabditida</taxon>
        <taxon>Rhabditina</taxon>
        <taxon>Diplogasteromorpha</taxon>
        <taxon>Diplogasteroidea</taxon>
        <taxon>Neodiplogasteridae</taxon>
        <taxon>Pristionchus</taxon>
    </lineage>
</organism>
<accession>A0A8R1YL01</accession>
<feature type="compositionally biased region" description="Basic and acidic residues" evidence="7">
    <location>
        <begin position="16"/>
        <end position="28"/>
    </location>
</feature>
<dbReference type="GO" id="GO:0004888">
    <property type="term" value="F:transmembrane signaling receptor activity"/>
    <property type="evidence" value="ECO:0007669"/>
    <property type="project" value="InterPro"/>
</dbReference>
<feature type="transmembrane region" description="Helical" evidence="6">
    <location>
        <begin position="564"/>
        <end position="583"/>
    </location>
</feature>
<feature type="transmembrane region" description="Helical" evidence="6">
    <location>
        <begin position="1139"/>
        <end position="1159"/>
    </location>
</feature>
<feature type="transmembrane region" description="Helical" evidence="6">
    <location>
        <begin position="1493"/>
        <end position="1514"/>
    </location>
</feature>
<name>A0A2A6B8M4_PRIPA</name>
<gene>
    <name evidence="8" type="primary">WBGene00202603</name>
</gene>
<evidence type="ECO:0000313" key="8">
    <source>
        <dbReference type="EnsemblMetazoa" id="PPA29734.1"/>
    </source>
</evidence>
<feature type="transmembrane region" description="Helical" evidence="6">
    <location>
        <begin position="1608"/>
        <end position="1629"/>
    </location>
</feature>
<dbReference type="Gene3D" id="1.20.1070.10">
    <property type="entry name" value="Rhodopsin 7-helix transmembrane proteins"/>
    <property type="match status" value="1"/>
</dbReference>
<feature type="transmembrane region" description="Helical" evidence="6">
    <location>
        <begin position="1649"/>
        <end position="1669"/>
    </location>
</feature>
<dbReference type="PANTHER" id="PTHR31552">
    <property type="entry name" value="SERPENTINE RECEPTOR CLASS GAMMA"/>
    <property type="match status" value="1"/>
</dbReference>
<feature type="transmembrane region" description="Helical" evidence="6">
    <location>
        <begin position="615"/>
        <end position="635"/>
    </location>
</feature>
<evidence type="ECO:0000256" key="2">
    <source>
        <dbReference type="ARBA" id="ARBA00005692"/>
    </source>
</evidence>
<feature type="transmembrane region" description="Helical" evidence="6">
    <location>
        <begin position="195"/>
        <end position="222"/>
    </location>
</feature>
<feature type="transmembrane region" description="Helical" evidence="6">
    <location>
        <begin position="387"/>
        <end position="407"/>
    </location>
</feature>
<feature type="transmembrane region" description="Helical" evidence="6">
    <location>
        <begin position="1452"/>
        <end position="1473"/>
    </location>
</feature>
<feature type="region of interest" description="Disordered" evidence="7">
    <location>
        <begin position="12"/>
        <end position="37"/>
    </location>
</feature>
<evidence type="ECO:0000313" key="9">
    <source>
        <dbReference type="Proteomes" id="UP000005239"/>
    </source>
</evidence>
<evidence type="ECO:0000256" key="1">
    <source>
        <dbReference type="ARBA" id="ARBA00004141"/>
    </source>
</evidence>
<keyword evidence="4 6" id="KW-1133">Transmembrane helix</keyword>
<feature type="transmembrane region" description="Helical" evidence="6">
    <location>
        <begin position="730"/>
        <end position="748"/>
    </location>
</feature>
<sequence>MEMSALPPILHLTRQKGRETRGNGERVTKRSNRRRCVRKEDGLQGRENYSDSVDESDSLASTCYFASMTDERSWYPDFVRTFIQSEKMLARCVIQLAYGVIGIFAYFLVFYAIYGVRQTLSRNFIVIYTMMAVTNIATWLNAWIFLKLRVEPNFHFYYEWLQGLPLLVLPLYVKIQYENDTGAYEISYDDNSHSFFINMQIAVGFAVTLFSLILNILTLICLRKLRKSRHTSTEISFIVLSLCIFLTQLLNFLIAILISVSYQKKLFSMSSRKILFEIMYYTSDLFCLGPALYTILLPGPIRRFLIGKTLDCLYTRTTDNRNSRTPAHMAIKASYPPYFFPTGSSPGEMTTRNLVQICYGVPGILSYFLVYWALISLRKQLSPSFLLTYWLLIATNMIAWTNSWLYLKLKDEQPAFYSYYEWLSNLPLLINICNFLVSHFNYLQNQYLLFLTFDRFAAIVSVTRNLKWWDKYHRWIIFLAHLIVLGVHMSIRLPMDIKIQVNALTGYYEIKRPPSENLRNTVDSNVRLAFGIAIFFTCSILNVLSYRILKKMKNTKTKQIQRTFFAISFSIFVTQSFNVAIAIHNSAARNDSSIPGSEDHEETIQDMLARNIVQLSYGVFGILCYFLVFWTLFALRSSLSKSCIVIFTILATSNIATWLNSWIYLKLNIEQFFFFYFEWLSERPDLINAQNFLVSHFNYVQNVDLLLLTIDRYAAIASIAKNRFWWTRHYIFIIFAAHSAVLAGHLVIRLPMANTIKVNTTTRSVQFGRDPSDYFEIQRNALDANARLIFGVAIFLACSILNILSLMIIRRLKVTKTTSIQRSFFFISLCIFVTQAMNVFIGCLIALFNTLGPDYNTGLMLAYEMTTYFSDLFSLGPAIHHPHAWPCSPALTKKGQRSSRNELGGPQPSIHGGDKVEAQNCSIPRNFDNIIASFFVCVDSKNVAIPLEKDAMFMLPRGISYRRGMMALNIAQLSYGIPGMLSYFLVFWALFRVRKSLNRSFIVVFTLLAAFNMAAWLNALLYLRFLSEEFFYLYYEWLSDKPFLINTHNFLASHFNYVQNIYVLLLTFDRYAAIFMITKGIKWWTNYYLYIIVATHVVVLGSHLGFRLPMGNSVHLNPETSSVQLTKDESDIFRTVIDANVRLCFGIATFLACSILNILSLRILRRMKKSKAVSIQKSFFIISMCIFLTQAFNVFVSSLIAIFNTLKFAPGLATAYAILPYLSDAWAIGPAIYTIVMPGLVRKFLFRKFTGALHLPVNHSQHSSSIKANILQLSYGLPGMLCYFLVFWAFFGLRKTLNASYVAVFSLLAIFNIIAWLNSWMLLKLKPEQFFFFYYEWLCDKPFLMLPMTNRIEVNVTTRVVVFAKDDSDTFRTTLDANCRLGFGIAIFLACSILNIFSLTTLRRMKKSKTRSIQKSFLFIALCIVLTQVCNVFMACLIALFNTLKFTTVLSLCYTILAYFSDAFVIGPALYTILMPGLVRKFLIRKFTGALHILSYGFPGILSYFLVFWAFIGLRKTLNNSYILIFTLMAIFNVFAWLNGWILLKLKSEIYFFFYFEWISDRPFLINAQNFLVSHFNYVQNVYLFLLTFDRYAAIYKIIKEFKWWTNYYYSIIIIAQIVIFGTHLAIRLPMTNRIDVNVTTGARTTLDANFRLAFGIGTFLGCSILNILSLKTLGHMKKSKTRSIQRSYLLISMCIFLTQACNVFISCIIAFFNTWKFTDGLTFCYAILGYFSDAFAIGPAFISRVHYLERVIHDSHAWARPQVSRSKINKRIWLFLKQYSAIVITEDKVQFELAICMTNFPRSQRFDKGVSAAVDSRQETGTQALTVRSCLCDPAKVETTAEQGPDCSQCTSIDS</sequence>